<sequence>MKTLLIATAAVATLAIGSAASAQDVGHVYGSLGYQQTDNDNTDSKLGSVNARVGTKITPHFGVEGEAAFGTNDDNGVGGNYKLTNKAAVYGVGYLPVSPSFDLIGRVGVSDTDLKAPAAAGKMEQGTALDYGIGGQYHINPEYAVRADYTRSDFTGDKGNADTATLSLVKKF</sequence>
<evidence type="ECO:0000313" key="5">
    <source>
        <dbReference type="Proteomes" id="UP000199150"/>
    </source>
</evidence>
<organism evidence="4 5">
    <name type="scientific">Asticcacaulis taihuensis</name>
    <dbReference type="NCBI Taxonomy" id="260084"/>
    <lineage>
        <taxon>Bacteria</taxon>
        <taxon>Pseudomonadati</taxon>
        <taxon>Pseudomonadota</taxon>
        <taxon>Alphaproteobacteria</taxon>
        <taxon>Caulobacterales</taxon>
        <taxon>Caulobacteraceae</taxon>
        <taxon>Asticcacaulis</taxon>
    </lineage>
</organism>
<evidence type="ECO:0000256" key="2">
    <source>
        <dbReference type="SAM" id="SignalP"/>
    </source>
</evidence>
<accession>A0A1G4TGI3</accession>
<evidence type="ECO:0000313" key="4">
    <source>
        <dbReference type="EMBL" id="SCW80456.1"/>
    </source>
</evidence>
<keyword evidence="5" id="KW-1185">Reference proteome</keyword>
<evidence type="ECO:0000259" key="3">
    <source>
        <dbReference type="Pfam" id="PF13505"/>
    </source>
</evidence>
<feature type="chain" id="PRO_5011791995" evidence="2">
    <location>
        <begin position="23"/>
        <end position="172"/>
    </location>
</feature>
<dbReference type="EMBL" id="FMTS01000008">
    <property type="protein sequence ID" value="SCW80456.1"/>
    <property type="molecule type" value="Genomic_DNA"/>
</dbReference>
<dbReference type="AlphaFoldDB" id="A0A1G4TGI3"/>
<evidence type="ECO:0000256" key="1">
    <source>
        <dbReference type="ARBA" id="ARBA00022729"/>
    </source>
</evidence>
<dbReference type="SUPFAM" id="SSF56925">
    <property type="entry name" value="OMPA-like"/>
    <property type="match status" value="1"/>
</dbReference>
<dbReference type="Gene3D" id="2.40.160.20">
    <property type="match status" value="1"/>
</dbReference>
<name>A0A1G4TGI3_9CAUL</name>
<protein>
    <submittedName>
        <fullName evidence="4">Outer membrane protein beta-barrel domain-containing protein</fullName>
    </submittedName>
</protein>
<dbReference type="InterPro" id="IPR011250">
    <property type="entry name" value="OMP/PagP_B-barrel"/>
</dbReference>
<keyword evidence="1 2" id="KW-0732">Signal</keyword>
<gene>
    <name evidence="4" type="ORF">SAMN02927928_3543</name>
</gene>
<dbReference type="Proteomes" id="UP000199150">
    <property type="component" value="Unassembled WGS sequence"/>
</dbReference>
<dbReference type="Pfam" id="PF13505">
    <property type="entry name" value="OMP_b-brl"/>
    <property type="match status" value="1"/>
</dbReference>
<dbReference type="RefSeq" id="WP_170828370.1">
    <property type="nucleotide sequence ID" value="NZ_CBCRYE010000002.1"/>
</dbReference>
<feature type="signal peptide" evidence="2">
    <location>
        <begin position="1"/>
        <end position="22"/>
    </location>
</feature>
<reference evidence="5" key="1">
    <citation type="submission" date="2016-10" db="EMBL/GenBank/DDBJ databases">
        <authorList>
            <person name="Varghese N."/>
            <person name="Submissions S."/>
        </authorList>
    </citation>
    <scope>NUCLEOTIDE SEQUENCE [LARGE SCALE GENOMIC DNA]</scope>
    <source>
        <strain evidence="5">CGMCC 1.3431</strain>
    </source>
</reference>
<feature type="domain" description="Outer membrane protein beta-barrel" evidence="3">
    <location>
        <begin position="8"/>
        <end position="172"/>
    </location>
</feature>
<dbReference type="STRING" id="260084.SAMN02927928_3543"/>
<proteinExistence type="predicted"/>
<dbReference type="InterPro" id="IPR027385">
    <property type="entry name" value="Beta-barrel_OMP"/>
</dbReference>